<gene>
    <name evidence="11" type="ORF">GCM10007924_26430</name>
</gene>
<dbReference type="SMART" id="SM00304">
    <property type="entry name" value="HAMP"/>
    <property type="match status" value="2"/>
</dbReference>
<dbReference type="Gene3D" id="1.10.8.500">
    <property type="entry name" value="HAMP domain in histidine kinase"/>
    <property type="match status" value="1"/>
</dbReference>
<evidence type="ECO:0000259" key="8">
    <source>
        <dbReference type="PROSITE" id="PS50111"/>
    </source>
</evidence>
<feature type="domain" description="HAMP" evidence="10">
    <location>
        <begin position="292"/>
        <end position="345"/>
    </location>
</feature>
<dbReference type="PROSITE" id="PS50885">
    <property type="entry name" value="HAMP"/>
    <property type="match status" value="1"/>
</dbReference>
<keyword evidence="7" id="KW-1133">Transmembrane helix</keyword>
<evidence type="ECO:0000259" key="10">
    <source>
        <dbReference type="PROSITE" id="PS50885"/>
    </source>
</evidence>
<evidence type="ECO:0000256" key="2">
    <source>
        <dbReference type="ARBA" id="ARBA00022519"/>
    </source>
</evidence>
<feature type="domain" description="Methyl-accepting transducer" evidence="8">
    <location>
        <begin position="407"/>
        <end position="653"/>
    </location>
</feature>
<comment type="subcellular location">
    <subcellularLocation>
        <location evidence="1">Cell inner membrane</location>
        <topology evidence="1">Multi-pass membrane protein</topology>
    </subcellularLocation>
</comment>
<feature type="compositionally biased region" description="Basic and acidic residues" evidence="6">
    <location>
        <begin position="352"/>
        <end position="383"/>
    </location>
</feature>
<sequence length="670" mass="73658">MYLPLIVTAVGLVLIASVFFFGTNQNLKNQTYYLSVQESLNITKNLHREMLEARTLEKDFIRLRRESLIGEHDNKIDEILNDIALLDSQLNAPHLVDTVERLPAAIDAYKAAFDTVVTQYKEVGLDENSGLQGQARNAVHQIETTLDQANIDTLTITMLMMRRHEKDFILRQDAKYVTRLSDRFDEFTQQLDNTPFTSREKQSILSSMTIYRDSFNQMAKGLIRLQENIQSMENISDATLKSFSELEHALEEYRNVQGLKAQSTAKTIALTLMVSLVLVGLVMAIFSGLIARGLRLLLTAMTRTMSALAEGALDTDIPNTRRKDEIGGMAKAVEIFKTNALHTIQLTEANEKAKQEQARLEQLQREEQERHDREERDQRERELAQQAEKAAALNQLIAEFDSKVSQTMETLTRSAGDMKNAATEMSRQSVENGRLAENVDARTDMMSGNVNTVASATEELSASINEISGQIHQSSQVTRQAVQDAARGTTFAEDLTAAEKKIGTVVDLIHDIANQTNLLALNATIEAARAGEAGKGFAVVANEVKSLATQTSRATDEISAQITEMQTVTHQVVSVLEEISTTIDNVSGIATGISSAIEQQSAATNEISGSVHQAASAAREVAGSVTAIRTSSTDNQRIASSVQETANSLEALTADFSSEIGDFLARVRAV</sequence>
<keyword evidence="7" id="KW-0812">Transmembrane</keyword>
<dbReference type="Pfam" id="PF00672">
    <property type="entry name" value="HAMP"/>
    <property type="match status" value="1"/>
</dbReference>
<dbReference type="InterPro" id="IPR004089">
    <property type="entry name" value="MCPsignal_dom"/>
</dbReference>
<evidence type="ECO:0000256" key="1">
    <source>
        <dbReference type="ARBA" id="ARBA00004429"/>
    </source>
</evidence>
<comment type="similarity">
    <text evidence="4">Belongs to the methyl-accepting chemotaxis (MCP) protein family.</text>
</comment>
<keyword evidence="3 5" id="KW-0807">Transducer</keyword>
<keyword evidence="2" id="KW-1003">Cell membrane</keyword>
<dbReference type="PANTHER" id="PTHR32089">
    <property type="entry name" value="METHYL-ACCEPTING CHEMOTAXIS PROTEIN MCPB"/>
    <property type="match status" value="1"/>
</dbReference>
<dbReference type="SMART" id="SM01358">
    <property type="entry name" value="HBM"/>
    <property type="match status" value="1"/>
</dbReference>
<keyword evidence="12" id="KW-1185">Reference proteome</keyword>
<dbReference type="Gene3D" id="1.10.287.950">
    <property type="entry name" value="Methyl-accepting chemotaxis protein"/>
    <property type="match status" value="1"/>
</dbReference>
<evidence type="ECO:0000259" key="9">
    <source>
        <dbReference type="PROSITE" id="PS50192"/>
    </source>
</evidence>
<dbReference type="SUPFAM" id="SSF58104">
    <property type="entry name" value="Methyl-accepting chemotaxis protein (MCP) signaling domain"/>
    <property type="match status" value="1"/>
</dbReference>
<organism evidence="11 12">
    <name type="scientific">Sneathiella chinensis</name>
    <dbReference type="NCBI Taxonomy" id="349750"/>
    <lineage>
        <taxon>Bacteria</taxon>
        <taxon>Pseudomonadati</taxon>
        <taxon>Pseudomonadota</taxon>
        <taxon>Alphaproteobacteria</taxon>
        <taxon>Sneathiellales</taxon>
        <taxon>Sneathiellaceae</taxon>
        <taxon>Sneathiella</taxon>
    </lineage>
</organism>
<evidence type="ECO:0000256" key="6">
    <source>
        <dbReference type="SAM" id="MobiDB-lite"/>
    </source>
</evidence>
<dbReference type="InterPro" id="IPR000727">
    <property type="entry name" value="T_SNARE_dom"/>
</dbReference>
<feature type="transmembrane region" description="Helical" evidence="7">
    <location>
        <begin position="268"/>
        <end position="291"/>
    </location>
</feature>
<keyword evidence="7" id="KW-0472">Membrane</keyword>
<dbReference type="Proteomes" id="UP001161409">
    <property type="component" value="Unassembled WGS sequence"/>
</dbReference>
<evidence type="ECO:0000313" key="12">
    <source>
        <dbReference type="Proteomes" id="UP001161409"/>
    </source>
</evidence>
<dbReference type="SMART" id="SM00283">
    <property type="entry name" value="MA"/>
    <property type="match status" value="1"/>
</dbReference>
<dbReference type="PROSITE" id="PS50192">
    <property type="entry name" value="T_SNARE"/>
    <property type="match status" value="1"/>
</dbReference>
<reference evidence="11" key="2">
    <citation type="submission" date="2023-01" db="EMBL/GenBank/DDBJ databases">
        <title>Draft genome sequence of Sneathiella chinensis strain NBRC 103408.</title>
        <authorList>
            <person name="Sun Q."/>
            <person name="Mori K."/>
        </authorList>
    </citation>
    <scope>NUCLEOTIDE SEQUENCE</scope>
    <source>
        <strain evidence="11">NBRC 103408</strain>
    </source>
</reference>
<dbReference type="InterPro" id="IPR003660">
    <property type="entry name" value="HAMP_dom"/>
</dbReference>
<reference evidence="11" key="1">
    <citation type="journal article" date="2014" name="Int. J. Syst. Evol. Microbiol.">
        <title>Complete genome of a new Firmicutes species belonging to the dominant human colonic microbiota ('Ruminococcus bicirculans') reveals two chromosomes and a selective capacity to utilize plant glucans.</title>
        <authorList>
            <consortium name="NISC Comparative Sequencing Program"/>
            <person name="Wegmann U."/>
            <person name="Louis P."/>
            <person name="Goesmann A."/>
            <person name="Henrissat B."/>
            <person name="Duncan S.H."/>
            <person name="Flint H.J."/>
        </authorList>
    </citation>
    <scope>NUCLEOTIDE SEQUENCE</scope>
    <source>
        <strain evidence="11">NBRC 103408</strain>
    </source>
</reference>
<evidence type="ECO:0000256" key="3">
    <source>
        <dbReference type="ARBA" id="ARBA00023224"/>
    </source>
</evidence>
<name>A0ABQ5U7X2_9PROT</name>
<accession>A0ABQ5U7X2</accession>
<dbReference type="InterPro" id="IPR032255">
    <property type="entry name" value="HBM"/>
</dbReference>
<feature type="domain" description="T-SNARE coiled-coil homology" evidence="9">
    <location>
        <begin position="566"/>
        <end position="628"/>
    </location>
</feature>
<dbReference type="PANTHER" id="PTHR32089:SF112">
    <property type="entry name" value="LYSOZYME-LIKE PROTEIN-RELATED"/>
    <property type="match status" value="1"/>
</dbReference>
<evidence type="ECO:0000256" key="4">
    <source>
        <dbReference type="ARBA" id="ARBA00029447"/>
    </source>
</evidence>
<evidence type="ECO:0000256" key="7">
    <source>
        <dbReference type="SAM" id="Phobius"/>
    </source>
</evidence>
<dbReference type="PROSITE" id="PS50111">
    <property type="entry name" value="CHEMOTAXIS_TRANSDUC_2"/>
    <property type="match status" value="1"/>
</dbReference>
<protein>
    <submittedName>
        <fullName evidence="11">Methyl-accepting chemotaxis protein</fullName>
    </submittedName>
</protein>
<evidence type="ECO:0000256" key="5">
    <source>
        <dbReference type="PROSITE-ProRule" id="PRU00284"/>
    </source>
</evidence>
<feature type="region of interest" description="Disordered" evidence="6">
    <location>
        <begin position="352"/>
        <end position="386"/>
    </location>
</feature>
<dbReference type="EMBL" id="BSNF01000008">
    <property type="protein sequence ID" value="GLQ07422.1"/>
    <property type="molecule type" value="Genomic_DNA"/>
</dbReference>
<dbReference type="Pfam" id="PF00015">
    <property type="entry name" value="MCPsignal"/>
    <property type="match status" value="1"/>
</dbReference>
<comment type="caution">
    <text evidence="11">The sequence shown here is derived from an EMBL/GenBank/DDBJ whole genome shotgun (WGS) entry which is preliminary data.</text>
</comment>
<proteinExistence type="inferred from homology"/>
<keyword evidence="2" id="KW-0997">Cell inner membrane</keyword>
<evidence type="ECO:0000313" key="11">
    <source>
        <dbReference type="EMBL" id="GLQ07422.1"/>
    </source>
</evidence>